<dbReference type="EMBL" id="NIHM01000010">
    <property type="protein sequence ID" value="PLT55022.1"/>
    <property type="molecule type" value="Genomic_DNA"/>
</dbReference>
<dbReference type="PROSITE" id="PS51898">
    <property type="entry name" value="TYR_RECOMBINASE"/>
    <property type="match status" value="1"/>
</dbReference>
<keyword evidence="2" id="KW-0229">DNA integration</keyword>
<dbReference type="Gene3D" id="1.10.150.130">
    <property type="match status" value="1"/>
</dbReference>
<sequence length="401" mass="47638">MNRNEKVELLTYLIESDKIDVVRMQEEMEQKRKLELLSMHPFEIWQGKDGIWKTYLPDEKAGRIFRKRKTEKEIQKVVVEYWQQEIENPTVKEIYDQWIAKKLEWQEISKATKDRYDRQFKLCFQEFGKRRIKSIREDDIEDFLKCAIKDHELTQKSFSNLRTLVLGIFKYAKKKKYISYSISEIVKDLDISRKAFRKVRRTDEELVFMEDELPKIQGYLETHADIKNLCLLLLFKTGLRPGEVVALRKESVKGNIISVDSTEICYKDELGKDTYEVRQFPKTEAGIRDVILPEKYLWIIEKIKLLNPYQPYLFMQSGKRLLEHQIRSRLKTVCKNCNIQSKSPNKIRKTYSSILLDSGVQESIVIQMMGHTDIATTKGHYYRNRKNEQEKISVINSVVNL</sequence>
<comment type="similarity">
    <text evidence="1">Belongs to the 'phage' integrase family.</text>
</comment>
<dbReference type="RefSeq" id="WP_008976684.1">
    <property type="nucleotide sequence ID" value="NZ_NIHM01000010.1"/>
</dbReference>
<proteinExistence type="inferred from homology"/>
<dbReference type="PANTHER" id="PTHR30629">
    <property type="entry name" value="PROPHAGE INTEGRASE"/>
    <property type="match status" value="1"/>
</dbReference>
<dbReference type="PANTHER" id="PTHR30629:SF2">
    <property type="entry name" value="PROPHAGE INTEGRASE INTS-RELATED"/>
    <property type="match status" value="1"/>
</dbReference>
<gene>
    <name evidence="6" type="ORF">CDL18_08845</name>
</gene>
<dbReference type="GO" id="GO:0003677">
    <property type="term" value="F:DNA binding"/>
    <property type="evidence" value="ECO:0007669"/>
    <property type="project" value="UniProtKB-KW"/>
</dbReference>
<keyword evidence="4" id="KW-0233">DNA recombination</keyword>
<dbReference type="SUPFAM" id="SSF56349">
    <property type="entry name" value="DNA breaking-rejoining enzymes"/>
    <property type="match status" value="1"/>
</dbReference>
<evidence type="ECO:0000313" key="6">
    <source>
        <dbReference type="EMBL" id="PLT55022.1"/>
    </source>
</evidence>
<name>A0A2N5NI50_MEDGN</name>
<feature type="domain" description="Tyr recombinase" evidence="5">
    <location>
        <begin position="197"/>
        <end position="394"/>
    </location>
</feature>
<evidence type="ECO:0000256" key="3">
    <source>
        <dbReference type="ARBA" id="ARBA00023125"/>
    </source>
</evidence>
<dbReference type="InterPro" id="IPR050808">
    <property type="entry name" value="Phage_Integrase"/>
</dbReference>
<dbReference type="GO" id="GO:0015074">
    <property type="term" value="P:DNA integration"/>
    <property type="evidence" value="ECO:0007669"/>
    <property type="project" value="UniProtKB-KW"/>
</dbReference>
<dbReference type="Pfam" id="PF00589">
    <property type="entry name" value="Phage_integrase"/>
    <property type="match status" value="1"/>
</dbReference>
<dbReference type="InterPro" id="IPR011010">
    <property type="entry name" value="DNA_brk_join_enz"/>
</dbReference>
<dbReference type="Gene3D" id="1.10.443.10">
    <property type="entry name" value="Intergrase catalytic core"/>
    <property type="match status" value="1"/>
</dbReference>
<accession>A0A2N5NI50</accession>
<evidence type="ECO:0000259" key="5">
    <source>
        <dbReference type="PROSITE" id="PS51898"/>
    </source>
</evidence>
<comment type="caution">
    <text evidence="6">The sequence shown here is derived from an EMBL/GenBank/DDBJ whole genome shotgun (WGS) entry which is preliminary data.</text>
</comment>
<evidence type="ECO:0000313" key="7">
    <source>
        <dbReference type="Proteomes" id="UP000234849"/>
    </source>
</evidence>
<dbReference type="InterPro" id="IPR002104">
    <property type="entry name" value="Integrase_catalytic"/>
</dbReference>
<dbReference type="GO" id="GO:0006310">
    <property type="term" value="P:DNA recombination"/>
    <property type="evidence" value="ECO:0007669"/>
    <property type="project" value="UniProtKB-KW"/>
</dbReference>
<dbReference type="InterPro" id="IPR010998">
    <property type="entry name" value="Integrase_recombinase_N"/>
</dbReference>
<keyword evidence="3" id="KW-0238">DNA-binding</keyword>
<protein>
    <submittedName>
        <fullName evidence="6">Site-specific integrase</fullName>
    </submittedName>
</protein>
<evidence type="ECO:0000256" key="1">
    <source>
        <dbReference type="ARBA" id="ARBA00008857"/>
    </source>
</evidence>
<dbReference type="AlphaFoldDB" id="A0A2N5NI50"/>
<organism evidence="6 7">
    <name type="scientific">Mediterraneibacter gnavus</name>
    <name type="common">Ruminococcus gnavus</name>
    <dbReference type="NCBI Taxonomy" id="33038"/>
    <lineage>
        <taxon>Bacteria</taxon>
        <taxon>Bacillati</taxon>
        <taxon>Bacillota</taxon>
        <taxon>Clostridia</taxon>
        <taxon>Lachnospirales</taxon>
        <taxon>Lachnospiraceae</taxon>
        <taxon>Mediterraneibacter</taxon>
    </lineage>
</organism>
<dbReference type="InterPro" id="IPR013762">
    <property type="entry name" value="Integrase-like_cat_sf"/>
</dbReference>
<evidence type="ECO:0000256" key="4">
    <source>
        <dbReference type="ARBA" id="ARBA00023172"/>
    </source>
</evidence>
<evidence type="ECO:0000256" key="2">
    <source>
        <dbReference type="ARBA" id="ARBA00022908"/>
    </source>
</evidence>
<reference evidence="6 7" key="1">
    <citation type="journal article" date="2017" name="Genome Med.">
        <title>A novel Ruminococcus gnavus clade enriched in inflammatory bowel disease patients.</title>
        <authorList>
            <person name="Hall A.B."/>
            <person name="Yassour M."/>
            <person name="Sauk J."/>
            <person name="Garner A."/>
            <person name="Jiang X."/>
            <person name="Arthur T."/>
            <person name="Lagoudas G.K."/>
            <person name="Vatanen T."/>
            <person name="Fornelos N."/>
            <person name="Wilson R."/>
            <person name="Bertha M."/>
            <person name="Cohen M."/>
            <person name="Garber J."/>
            <person name="Khalili H."/>
            <person name="Gevers D."/>
            <person name="Ananthakrishnan A.N."/>
            <person name="Kugathasan S."/>
            <person name="Lander E.S."/>
            <person name="Blainey P."/>
            <person name="Vlamakis H."/>
            <person name="Xavier R.J."/>
            <person name="Huttenhower C."/>
        </authorList>
    </citation>
    <scope>NUCLEOTIDE SEQUENCE [LARGE SCALE GENOMIC DNA]</scope>
    <source>
        <strain evidence="6 7">RJX1118</strain>
    </source>
</reference>
<dbReference type="Proteomes" id="UP000234849">
    <property type="component" value="Unassembled WGS sequence"/>
</dbReference>